<organism evidence="8 9">
    <name type="scientific">Marasmius oreades</name>
    <name type="common">fairy-ring Marasmius</name>
    <dbReference type="NCBI Taxonomy" id="181124"/>
    <lineage>
        <taxon>Eukaryota</taxon>
        <taxon>Fungi</taxon>
        <taxon>Dikarya</taxon>
        <taxon>Basidiomycota</taxon>
        <taxon>Agaricomycotina</taxon>
        <taxon>Agaricomycetes</taxon>
        <taxon>Agaricomycetidae</taxon>
        <taxon>Agaricales</taxon>
        <taxon>Marasmiineae</taxon>
        <taxon>Marasmiaceae</taxon>
        <taxon>Marasmius</taxon>
    </lineage>
</organism>
<dbReference type="KEGG" id="more:E1B28_003333"/>
<evidence type="ECO:0000256" key="3">
    <source>
        <dbReference type="ARBA" id="ARBA00022741"/>
    </source>
</evidence>
<dbReference type="SUPFAM" id="SSF52540">
    <property type="entry name" value="P-loop containing nucleoside triphosphate hydrolases"/>
    <property type="match status" value="1"/>
</dbReference>
<evidence type="ECO:0000256" key="5">
    <source>
        <dbReference type="ARBA" id="ARBA00030473"/>
    </source>
</evidence>
<feature type="region of interest" description="Disordered" evidence="6">
    <location>
        <begin position="238"/>
        <end position="266"/>
    </location>
</feature>
<dbReference type="Gene3D" id="1.50.10.10">
    <property type="match status" value="1"/>
</dbReference>
<dbReference type="GO" id="GO:0016020">
    <property type="term" value="C:membrane"/>
    <property type="evidence" value="ECO:0007669"/>
    <property type="project" value="TreeGrafter"/>
</dbReference>
<keyword evidence="4" id="KW-0067">ATP-binding</keyword>
<dbReference type="AlphaFoldDB" id="A0A9P7RM01"/>
<dbReference type="InterPro" id="IPR050173">
    <property type="entry name" value="ABC_transporter_C-like"/>
</dbReference>
<dbReference type="PANTHER" id="PTHR24223:SF415">
    <property type="entry name" value="FI20190P1"/>
    <property type="match status" value="1"/>
</dbReference>
<dbReference type="Proteomes" id="UP001049176">
    <property type="component" value="Chromosome 11"/>
</dbReference>
<keyword evidence="3" id="KW-0547">Nucleotide-binding</keyword>
<dbReference type="InterPro" id="IPR027417">
    <property type="entry name" value="P-loop_NTPase"/>
</dbReference>
<keyword evidence="9" id="KW-1185">Reference proteome</keyword>
<comment type="similarity">
    <text evidence="1">Belongs to the glycosyl hydrolase 37 family.</text>
</comment>
<dbReference type="InterPro" id="IPR008928">
    <property type="entry name" value="6-hairpin_glycosidase_sf"/>
</dbReference>
<protein>
    <recommendedName>
        <fullName evidence="2">alpha,alpha-trehalase</fullName>
        <ecNumber evidence="2">3.2.1.28</ecNumber>
    </recommendedName>
    <alternativeName>
        <fullName evidence="5">Alpha,alpha-trehalase</fullName>
    </alternativeName>
</protein>
<dbReference type="Pfam" id="PF00005">
    <property type="entry name" value="ABC_tran"/>
    <property type="match status" value="1"/>
</dbReference>
<sequence>METVATIPPLEVPQEPPAIVESNRTPGYWPSSSANSDTLIRVENVSVKYAPELLEVLQDISFTLKAGEQVGLLGRTGSGKSTLACVSVQTFTLYTRNSLKHTADLTKLNLRSTIPVDLNSILYRNHLLLADLHGSSDTAAAERHRMAAASLKDGILDLFWDSNKAAFCDFNLKTNTEMTYIYYCHVLSFLEDAPNAWPPHNYITLRALPSNITSNAPPNPADGQSSFSLIPSGQLDLEGSQLPGQQVTTSSNATTTGSGADVNRLNGTVVNTIGNATQGEG</sequence>
<evidence type="ECO:0000259" key="7">
    <source>
        <dbReference type="Pfam" id="PF00005"/>
    </source>
</evidence>
<reference evidence="8" key="1">
    <citation type="journal article" date="2021" name="Genome Biol. Evol.">
        <title>The assembled and annotated genome of the fairy-ring fungus Marasmius oreades.</title>
        <authorList>
            <person name="Hiltunen M."/>
            <person name="Ament-Velasquez S.L."/>
            <person name="Johannesson H."/>
        </authorList>
    </citation>
    <scope>NUCLEOTIDE SEQUENCE</scope>
    <source>
        <strain evidence="8">03SP1</strain>
    </source>
</reference>
<dbReference type="GO" id="GO:0005991">
    <property type="term" value="P:trehalose metabolic process"/>
    <property type="evidence" value="ECO:0007669"/>
    <property type="project" value="InterPro"/>
</dbReference>
<dbReference type="InterPro" id="IPR003439">
    <property type="entry name" value="ABC_transporter-like_ATP-bd"/>
</dbReference>
<dbReference type="GO" id="GO:0004555">
    <property type="term" value="F:alpha,alpha-trehalase activity"/>
    <property type="evidence" value="ECO:0007669"/>
    <property type="project" value="UniProtKB-EC"/>
</dbReference>
<dbReference type="RefSeq" id="XP_043002263.1">
    <property type="nucleotide sequence ID" value="XM_043160307.1"/>
</dbReference>
<dbReference type="GeneID" id="66072409"/>
<dbReference type="EMBL" id="CM032191">
    <property type="protein sequence ID" value="KAG7085792.1"/>
    <property type="molecule type" value="Genomic_DNA"/>
</dbReference>
<dbReference type="GO" id="GO:0016887">
    <property type="term" value="F:ATP hydrolysis activity"/>
    <property type="evidence" value="ECO:0007669"/>
    <property type="project" value="InterPro"/>
</dbReference>
<dbReference type="InterPro" id="IPR012341">
    <property type="entry name" value="6hp_glycosidase-like_sf"/>
</dbReference>
<dbReference type="SUPFAM" id="SSF48208">
    <property type="entry name" value="Six-hairpin glycosidases"/>
    <property type="match status" value="1"/>
</dbReference>
<dbReference type="EC" id="3.2.1.28" evidence="2"/>
<evidence type="ECO:0000313" key="8">
    <source>
        <dbReference type="EMBL" id="KAG7085792.1"/>
    </source>
</evidence>
<evidence type="ECO:0000256" key="6">
    <source>
        <dbReference type="SAM" id="MobiDB-lite"/>
    </source>
</evidence>
<dbReference type="OrthoDB" id="6500128at2759"/>
<dbReference type="Pfam" id="PF01204">
    <property type="entry name" value="Trehalase"/>
    <property type="match status" value="1"/>
</dbReference>
<evidence type="ECO:0000313" key="9">
    <source>
        <dbReference type="Proteomes" id="UP001049176"/>
    </source>
</evidence>
<comment type="caution">
    <text evidence="8">The sequence shown here is derived from an EMBL/GenBank/DDBJ whole genome shotgun (WGS) entry which is preliminary data.</text>
</comment>
<name>A0A9P7RM01_9AGAR</name>
<evidence type="ECO:0000256" key="2">
    <source>
        <dbReference type="ARBA" id="ARBA00012757"/>
    </source>
</evidence>
<feature type="domain" description="ABC transporter" evidence="7">
    <location>
        <begin position="57"/>
        <end position="84"/>
    </location>
</feature>
<dbReference type="GO" id="GO:0005524">
    <property type="term" value="F:ATP binding"/>
    <property type="evidence" value="ECO:0007669"/>
    <property type="project" value="UniProtKB-KW"/>
</dbReference>
<evidence type="ECO:0000256" key="4">
    <source>
        <dbReference type="ARBA" id="ARBA00022840"/>
    </source>
</evidence>
<proteinExistence type="inferred from homology"/>
<dbReference type="InterPro" id="IPR001661">
    <property type="entry name" value="Glyco_hydro_37"/>
</dbReference>
<feature type="region of interest" description="Disordered" evidence="6">
    <location>
        <begin position="1"/>
        <end position="30"/>
    </location>
</feature>
<evidence type="ECO:0000256" key="1">
    <source>
        <dbReference type="ARBA" id="ARBA00005615"/>
    </source>
</evidence>
<dbReference type="PANTHER" id="PTHR24223">
    <property type="entry name" value="ATP-BINDING CASSETTE SUB-FAMILY C"/>
    <property type="match status" value="1"/>
</dbReference>
<gene>
    <name evidence="8" type="ORF">E1B28_003333</name>
</gene>
<feature type="compositionally biased region" description="Low complexity" evidence="6">
    <location>
        <begin position="248"/>
        <end position="260"/>
    </location>
</feature>
<dbReference type="GO" id="GO:0042626">
    <property type="term" value="F:ATPase-coupled transmembrane transporter activity"/>
    <property type="evidence" value="ECO:0007669"/>
    <property type="project" value="TreeGrafter"/>
</dbReference>
<dbReference type="Gene3D" id="3.40.50.300">
    <property type="entry name" value="P-loop containing nucleotide triphosphate hydrolases"/>
    <property type="match status" value="1"/>
</dbReference>
<accession>A0A9P7RM01</accession>